<evidence type="ECO:0000256" key="2">
    <source>
        <dbReference type="ARBA" id="ARBA00022786"/>
    </source>
</evidence>
<dbReference type="PANTHER" id="PTHR46550">
    <property type="entry name" value="F-BOX ONLY PROTEIN 3"/>
    <property type="match status" value="1"/>
</dbReference>
<comment type="pathway">
    <text evidence="1">Protein modification; protein ubiquitination.</text>
</comment>
<organism evidence="3 4">
    <name type="scientific">Xenoophorus captivus</name>
    <dbReference type="NCBI Taxonomy" id="1517983"/>
    <lineage>
        <taxon>Eukaryota</taxon>
        <taxon>Metazoa</taxon>
        <taxon>Chordata</taxon>
        <taxon>Craniata</taxon>
        <taxon>Vertebrata</taxon>
        <taxon>Euteleostomi</taxon>
        <taxon>Actinopterygii</taxon>
        <taxon>Neopterygii</taxon>
        <taxon>Teleostei</taxon>
        <taxon>Neoteleostei</taxon>
        <taxon>Acanthomorphata</taxon>
        <taxon>Ovalentaria</taxon>
        <taxon>Atherinomorphae</taxon>
        <taxon>Cyprinodontiformes</taxon>
        <taxon>Goodeidae</taxon>
        <taxon>Xenoophorus</taxon>
    </lineage>
</organism>
<evidence type="ECO:0000313" key="4">
    <source>
        <dbReference type="Proteomes" id="UP001434883"/>
    </source>
</evidence>
<comment type="caution">
    <text evidence="3">The sequence shown here is derived from an EMBL/GenBank/DDBJ whole genome shotgun (WGS) entry which is preliminary data.</text>
</comment>
<dbReference type="PANTHER" id="PTHR46550:SF1">
    <property type="entry name" value="F-BOX PROTEIN 3"/>
    <property type="match status" value="1"/>
</dbReference>
<evidence type="ECO:0000256" key="1">
    <source>
        <dbReference type="ARBA" id="ARBA00004906"/>
    </source>
</evidence>
<keyword evidence="2" id="KW-0833">Ubl conjugation pathway</keyword>
<sequence>MRRSLPLTFCFHTGLSQYVALEDAEGRKKGESFYPCPVCTLPVCLFFRIKCINQAVNQFSVFLQDQTAQDPSAIDMFITGSSFLDWFSTYVNNVVTGEYPIIKDQIFR</sequence>
<name>A0ABV0S6K3_9TELE</name>
<reference evidence="3 4" key="1">
    <citation type="submission" date="2021-06" db="EMBL/GenBank/DDBJ databases">
        <authorList>
            <person name="Palmer J.M."/>
        </authorList>
    </citation>
    <scope>NUCLEOTIDE SEQUENCE [LARGE SCALE GENOMIC DNA]</scope>
    <source>
        <strain evidence="3 4">XC_2019</strain>
        <tissue evidence="3">Muscle</tissue>
    </source>
</reference>
<protein>
    <submittedName>
        <fullName evidence="3">Uncharacterized protein</fullName>
    </submittedName>
</protein>
<gene>
    <name evidence="3" type="ORF">XENOCAPTIV_012339</name>
</gene>
<evidence type="ECO:0000313" key="3">
    <source>
        <dbReference type="EMBL" id="MEQ2216199.1"/>
    </source>
</evidence>
<dbReference type="Proteomes" id="UP001434883">
    <property type="component" value="Unassembled WGS sequence"/>
</dbReference>
<dbReference type="EMBL" id="JAHRIN010069822">
    <property type="protein sequence ID" value="MEQ2216199.1"/>
    <property type="molecule type" value="Genomic_DNA"/>
</dbReference>
<dbReference type="InterPro" id="IPR052121">
    <property type="entry name" value="F-box_SCF_Substrate_Recog"/>
</dbReference>
<proteinExistence type="predicted"/>
<keyword evidence="4" id="KW-1185">Reference proteome</keyword>
<accession>A0ABV0S6K3</accession>